<gene>
    <name evidence="1" type="ORF">DSW25_08645</name>
</gene>
<keyword evidence="2" id="KW-1185">Reference proteome</keyword>
<comment type="caution">
    <text evidence="1">The sequence shown here is derived from an EMBL/GenBank/DDBJ whole genome shotgun (WGS) entry which is preliminary data.</text>
</comment>
<proteinExistence type="predicted"/>
<evidence type="ECO:0000313" key="1">
    <source>
        <dbReference type="EMBL" id="KEJ90252.1"/>
    </source>
</evidence>
<name>A0A073IXZ0_9RHOB</name>
<dbReference type="EMBL" id="JAMC01000002">
    <property type="protein sequence ID" value="KEJ90252.1"/>
    <property type="molecule type" value="Genomic_DNA"/>
</dbReference>
<protein>
    <submittedName>
        <fullName evidence="1">Uncharacterized protein</fullName>
    </submittedName>
</protein>
<dbReference type="AlphaFoldDB" id="A0A073IXZ0"/>
<accession>A0A073IXZ0</accession>
<evidence type="ECO:0000313" key="2">
    <source>
        <dbReference type="Proteomes" id="UP000027734"/>
    </source>
</evidence>
<dbReference type="STRING" id="1300350.Z948_278"/>
<reference evidence="1 2" key="1">
    <citation type="submission" date="2014-01" db="EMBL/GenBank/DDBJ databases">
        <title>Sulfitobacter donghicola JCM 14565 Genome Sequencing.</title>
        <authorList>
            <person name="Lai Q."/>
            <person name="Hong Z."/>
        </authorList>
    </citation>
    <scope>NUCLEOTIDE SEQUENCE [LARGE SCALE GENOMIC DNA]</scope>
    <source>
        <strain evidence="1 2">JCM 14565</strain>
    </source>
</reference>
<organism evidence="1 2">
    <name type="scientific">Sulfitobacter donghicola DSW-25 = KCTC 12864 = JCM 14565</name>
    <dbReference type="NCBI Taxonomy" id="1300350"/>
    <lineage>
        <taxon>Bacteria</taxon>
        <taxon>Pseudomonadati</taxon>
        <taxon>Pseudomonadota</taxon>
        <taxon>Alphaproteobacteria</taxon>
        <taxon>Rhodobacterales</taxon>
        <taxon>Roseobacteraceae</taxon>
        <taxon>Sulfitobacter</taxon>
    </lineage>
</organism>
<sequence length="114" mass="12842">MVVLAVVVISAAQYRAANRSYVPLSQRQPERRREAAQKTPLGYEALDMSGVHRAQRMNQGLERSTILSPRLFGKKGSELDDIIDPEGLSLPDNETYSARYHAAFHKDTNKDKDK</sequence>
<dbReference type="eggNOG" id="ENOG5033F2F">
    <property type="taxonomic scope" value="Bacteria"/>
</dbReference>
<dbReference type="Proteomes" id="UP000027734">
    <property type="component" value="Unassembled WGS sequence"/>
</dbReference>